<dbReference type="AlphaFoldDB" id="A0A9P5C9P8"/>
<keyword evidence="3" id="KW-1185">Reference proteome</keyword>
<sequence>MCVFSRGCGQNRNTTRRRPRDTIKEVQRQPAERDGIEWTEGSMDAASSRAGDETRRRHFSRIPVGSRKMLIVVTKITGGNEGIGC</sequence>
<dbReference type="EMBL" id="QLNT01000024">
    <property type="protein sequence ID" value="KAF3060220.1"/>
    <property type="molecule type" value="Genomic_DNA"/>
</dbReference>
<feature type="region of interest" description="Disordered" evidence="1">
    <location>
        <begin position="1"/>
        <end position="57"/>
    </location>
</feature>
<accession>A0A9P5C9P8</accession>
<evidence type="ECO:0000313" key="2">
    <source>
        <dbReference type="EMBL" id="KAF3060220.1"/>
    </source>
</evidence>
<evidence type="ECO:0000313" key="3">
    <source>
        <dbReference type="Proteomes" id="UP000801864"/>
    </source>
</evidence>
<dbReference type="Proteomes" id="UP000801864">
    <property type="component" value="Unassembled WGS sequence"/>
</dbReference>
<proteinExistence type="predicted"/>
<protein>
    <submittedName>
        <fullName evidence="2">Uncharacterized protein</fullName>
    </submittedName>
</protein>
<organism evidence="2 3">
    <name type="scientific">Trichoderma lentiforme</name>
    <dbReference type="NCBI Taxonomy" id="1567552"/>
    <lineage>
        <taxon>Eukaryota</taxon>
        <taxon>Fungi</taxon>
        <taxon>Dikarya</taxon>
        <taxon>Ascomycota</taxon>
        <taxon>Pezizomycotina</taxon>
        <taxon>Sordariomycetes</taxon>
        <taxon>Hypocreomycetidae</taxon>
        <taxon>Hypocreales</taxon>
        <taxon>Hypocreaceae</taxon>
        <taxon>Trichoderma</taxon>
    </lineage>
</organism>
<gene>
    <name evidence="2" type="ORF">CFAM422_011405</name>
</gene>
<feature type="compositionally biased region" description="Basic and acidic residues" evidence="1">
    <location>
        <begin position="20"/>
        <end position="36"/>
    </location>
</feature>
<reference evidence="2 3" key="1">
    <citation type="submission" date="2018-06" db="EMBL/GenBank/DDBJ databases">
        <title>Genome analysis of cellulolytic fungus Trichoderma lentiforme CFAM-422.</title>
        <authorList>
            <person name="Steindorff A.S."/>
            <person name="Formighieri E.F."/>
            <person name="Midorikawa G.E.O."/>
            <person name="Tamietti M.S."/>
            <person name="Ramos E.Z."/>
            <person name="Silva A.S."/>
            <person name="Bon E.P.S."/>
            <person name="Mendes T.D."/>
            <person name="Damaso M.C.T."/>
            <person name="Favaro L.C.L."/>
        </authorList>
    </citation>
    <scope>NUCLEOTIDE SEQUENCE [LARGE SCALE GENOMIC DNA]</scope>
    <source>
        <strain evidence="2 3">CFAM-422</strain>
    </source>
</reference>
<comment type="caution">
    <text evidence="2">The sequence shown here is derived from an EMBL/GenBank/DDBJ whole genome shotgun (WGS) entry which is preliminary data.</text>
</comment>
<name>A0A9P5C9P8_9HYPO</name>
<evidence type="ECO:0000256" key="1">
    <source>
        <dbReference type="SAM" id="MobiDB-lite"/>
    </source>
</evidence>